<feature type="region of interest" description="Disordered" evidence="1">
    <location>
        <begin position="1"/>
        <end position="35"/>
    </location>
</feature>
<keyword evidence="3" id="KW-1185">Reference proteome</keyword>
<sequence>MLAREFEPSAQTIRDRVRHDGAEQGGREGLTSTARDEWARQCRENKHLGDASRSRAAQVRGGHNCW</sequence>
<dbReference type="EMBL" id="BAAAGS010000049">
    <property type="protein sequence ID" value="GAA0549904.1"/>
    <property type="molecule type" value="Genomic_DNA"/>
</dbReference>
<evidence type="ECO:0008006" key="4">
    <source>
        <dbReference type="Google" id="ProtNLM"/>
    </source>
</evidence>
<reference evidence="3" key="1">
    <citation type="journal article" date="2019" name="Int. J. Syst. Evol. Microbiol.">
        <title>The Global Catalogue of Microorganisms (GCM) 10K type strain sequencing project: providing services to taxonomists for standard genome sequencing and annotation.</title>
        <authorList>
            <consortium name="The Broad Institute Genomics Platform"/>
            <consortium name="The Broad Institute Genome Sequencing Center for Infectious Disease"/>
            <person name="Wu L."/>
            <person name="Ma J."/>
        </authorList>
    </citation>
    <scope>NUCLEOTIDE SEQUENCE [LARGE SCALE GENOMIC DNA]</scope>
    <source>
        <strain evidence="3">JCM 10303</strain>
    </source>
</reference>
<evidence type="ECO:0000313" key="2">
    <source>
        <dbReference type="EMBL" id="GAA0549904.1"/>
    </source>
</evidence>
<name>A0ABP3NUN6_SACER</name>
<gene>
    <name evidence="2" type="ORF">GCM10009533_55550</name>
</gene>
<accession>A0ABP3NUN6</accession>
<feature type="compositionally biased region" description="Basic and acidic residues" evidence="1">
    <location>
        <begin position="1"/>
        <end position="26"/>
    </location>
</feature>
<evidence type="ECO:0000256" key="1">
    <source>
        <dbReference type="SAM" id="MobiDB-lite"/>
    </source>
</evidence>
<dbReference type="Proteomes" id="UP001500729">
    <property type="component" value="Unassembled WGS sequence"/>
</dbReference>
<proteinExistence type="predicted"/>
<protein>
    <recommendedName>
        <fullName evidence="4">Transposase</fullName>
    </recommendedName>
</protein>
<evidence type="ECO:0000313" key="3">
    <source>
        <dbReference type="Proteomes" id="UP001500729"/>
    </source>
</evidence>
<organism evidence="2 3">
    <name type="scientific">Saccharopolyspora erythraea</name>
    <name type="common">Streptomyces erythraeus</name>
    <dbReference type="NCBI Taxonomy" id="1836"/>
    <lineage>
        <taxon>Bacteria</taxon>
        <taxon>Bacillati</taxon>
        <taxon>Actinomycetota</taxon>
        <taxon>Actinomycetes</taxon>
        <taxon>Pseudonocardiales</taxon>
        <taxon>Pseudonocardiaceae</taxon>
        <taxon>Saccharopolyspora</taxon>
    </lineage>
</organism>
<comment type="caution">
    <text evidence="2">The sequence shown here is derived from an EMBL/GenBank/DDBJ whole genome shotgun (WGS) entry which is preliminary data.</text>
</comment>